<reference evidence="4 5" key="1">
    <citation type="submission" date="2020-08" db="EMBL/GenBank/DDBJ databases">
        <title>A Genomic Blueprint of the Chicken Gut Microbiome.</title>
        <authorList>
            <person name="Gilroy R."/>
            <person name="Ravi A."/>
            <person name="Getino M."/>
            <person name="Pursley I."/>
            <person name="Horton D.L."/>
            <person name="Alikhan N.-F."/>
            <person name="Baker D."/>
            <person name="Gharbi K."/>
            <person name="Hall N."/>
            <person name="Watson M."/>
            <person name="Adriaenssens E.M."/>
            <person name="Foster-Nyarko E."/>
            <person name="Jarju S."/>
            <person name="Secka A."/>
            <person name="Antonio M."/>
            <person name="Oren A."/>
            <person name="Chaudhuri R."/>
            <person name="La Ragione R.M."/>
            <person name="Hildebrand F."/>
            <person name="Pallen M.J."/>
        </authorList>
    </citation>
    <scope>NUCLEOTIDE SEQUENCE [LARGE SCALE GENOMIC DNA]</scope>
    <source>
        <strain evidence="4 5">N37</strain>
    </source>
</reference>
<dbReference type="Pfam" id="PF08341">
    <property type="entry name" value="TED"/>
    <property type="match status" value="1"/>
</dbReference>
<name>A0ABR8YXP6_9CLOT</name>
<feature type="domain" description="Thioester" evidence="3">
    <location>
        <begin position="71"/>
        <end position="180"/>
    </location>
</feature>
<comment type="caution">
    <text evidence="4">The sequence shown here is derived from an EMBL/GenBank/DDBJ whole genome shotgun (WGS) entry which is preliminary data.</text>
</comment>
<organism evidence="4 5">
    <name type="scientific">Clostridium faecium</name>
    <dbReference type="NCBI Taxonomy" id="2762223"/>
    <lineage>
        <taxon>Bacteria</taxon>
        <taxon>Bacillati</taxon>
        <taxon>Bacillota</taxon>
        <taxon>Clostridia</taxon>
        <taxon>Eubacteriales</taxon>
        <taxon>Clostridiaceae</taxon>
        <taxon>Clostridium</taxon>
    </lineage>
</organism>
<dbReference type="EMBL" id="JACSQB010000167">
    <property type="protein sequence ID" value="MBD8048716.1"/>
    <property type="molecule type" value="Genomic_DNA"/>
</dbReference>
<keyword evidence="1" id="KW-1133">Transmembrane helix</keyword>
<feature type="chain" id="PRO_5045361888" evidence="2">
    <location>
        <begin position="25"/>
        <end position="344"/>
    </location>
</feature>
<dbReference type="Gene3D" id="1.10.150.480">
    <property type="match status" value="1"/>
</dbReference>
<feature type="transmembrane region" description="Helical" evidence="1">
    <location>
        <begin position="321"/>
        <end position="341"/>
    </location>
</feature>
<evidence type="ECO:0000313" key="4">
    <source>
        <dbReference type="EMBL" id="MBD8048716.1"/>
    </source>
</evidence>
<gene>
    <name evidence="4" type="ORF">H9637_17050</name>
</gene>
<dbReference type="InterPro" id="IPR013552">
    <property type="entry name" value="Thioester_dom"/>
</dbReference>
<evidence type="ECO:0000256" key="1">
    <source>
        <dbReference type="SAM" id="Phobius"/>
    </source>
</evidence>
<evidence type="ECO:0000313" key="5">
    <source>
        <dbReference type="Proteomes" id="UP000627166"/>
    </source>
</evidence>
<keyword evidence="1" id="KW-0472">Membrane</keyword>
<accession>A0ABR8YXP6</accession>
<sequence length="344" mass="39633">MKKLKRFLAMCLLIFIFSCNIVNAQEAGREFISKEPNKESANVHFSYIKNGKRIREDTILIITSKEDKNLYAYCIDMYKKYPSYDGTSYNLGELSSEIDRKKLNKVFVNGFPVTSPETLSEKVGLDGDEYYSLEEAYAVTQLALWHYTEANRDIIKFSIEEDIPDERILKGVKYLINRAEENKEDSPIIFQYDKTTINKAAFEKDGFNYFGPIKVHGDDVETLEEININLLNQNGELVYENGETVNNTIILDREFYVKVPKSHKLSNIEININTNLISYFEQYYEPINTSVQDILVAEKMQTEFKDKMYINMLLPQTGGGISSKTIIEFGVLIIALGIITIKKR</sequence>
<keyword evidence="2" id="KW-0732">Signal</keyword>
<evidence type="ECO:0000259" key="3">
    <source>
        <dbReference type="Pfam" id="PF08341"/>
    </source>
</evidence>
<keyword evidence="1" id="KW-0812">Transmembrane</keyword>
<dbReference type="PROSITE" id="PS51257">
    <property type="entry name" value="PROKAR_LIPOPROTEIN"/>
    <property type="match status" value="1"/>
</dbReference>
<evidence type="ECO:0000256" key="2">
    <source>
        <dbReference type="SAM" id="SignalP"/>
    </source>
</evidence>
<protein>
    <submittedName>
        <fullName evidence="4">Cys-Gln thioester bond-forming surface protein</fullName>
    </submittedName>
</protein>
<feature type="signal peptide" evidence="2">
    <location>
        <begin position="1"/>
        <end position="24"/>
    </location>
</feature>
<keyword evidence="5" id="KW-1185">Reference proteome</keyword>
<proteinExistence type="predicted"/>
<dbReference type="Proteomes" id="UP000627166">
    <property type="component" value="Unassembled WGS sequence"/>
</dbReference>
<dbReference type="RefSeq" id="WP_191741657.1">
    <property type="nucleotide sequence ID" value="NZ_JACSQB010000167.1"/>
</dbReference>